<sequence>MNSSKNLKQNKT</sequence>
<proteinExistence type="predicted"/>
<reference evidence="1" key="2">
    <citation type="journal article" date="2015" name="Fish Shellfish Immunol.">
        <title>Early steps in the European eel (Anguilla anguilla)-Vibrio vulnificus interaction in the gills: Role of the RtxA13 toxin.</title>
        <authorList>
            <person name="Callol A."/>
            <person name="Pajuelo D."/>
            <person name="Ebbesson L."/>
            <person name="Teles M."/>
            <person name="MacKenzie S."/>
            <person name="Amaro C."/>
        </authorList>
    </citation>
    <scope>NUCLEOTIDE SEQUENCE</scope>
</reference>
<organism evidence="1">
    <name type="scientific">Anguilla anguilla</name>
    <name type="common">European freshwater eel</name>
    <name type="synonym">Muraena anguilla</name>
    <dbReference type="NCBI Taxonomy" id="7936"/>
    <lineage>
        <taxon>Eukaryota</taxon>
        <taxon>Metazoa</taxon>
        <taxon>Chordata</taxon>
        <taxon>Craniata</taxon>
        <taxon>Vertebrata</taxon>
        <taxon>Euteleostomi</taxon>
        <taxon>Actinopterygii</taxon>
        <taxon>Neopterygii</taxon>
        <taxon>Teleostei</taxon>
        <taxon>Anguilliformes</taxon>
        <taxon>Anguillidae</taxon>
        <taxon>Anguilla</taxon>
    </lineage>
</organism>
<accession>A0A0E9XZ41</accession>
<protein>
    <submittedName>
        <fullName evidence="1">Uncharacterized protein</fullName>
    </submittedName>
</protein>
<name>A0A0E9XZ41_ANGAN</name>
<dbReference type="EMBL" id="GBXM01000668">
    <property type="protein sequence ID" value="JAI07910.1"/>
    <property type="molecule type" value="Transcribed_RNA"/>
</dbReference>
<evidence type="ECO:0000313" key="1">
    <source>
        <dbReference type="EMBL" id="JAI07910.1"/>
    </source>
</evidence>
<reference evidence="1" key="1">
    <citation type="submission" date="2014-11" db="EMBL/GenBank/DDBJ databases">
        <authorList>
            <person name="Amaro Gonzalez C."/>
        </authorList>
    </citation>
    <scope>NUCLEOTIDE SEQUENCE</scope>
</reference>